<comment type="caution">
    <text evidence="1">The sequence shown here is derived from an EMBL/GenBank/DDBJ whole genome shotgun (WGS) entry which is preliminary data.</text>
</comment>
<reference evidence="1 2" key="1">
    <citation type="submission" date="2020-04" db="EMBL/GenBank/DDBJ databases">
        <title>The draft genome of Kluyvera sichuanensis strain SCKS090646.</title>
        <authorList>
            <person name="Wei L."/>
            <person name="Liu L."/>
            <person name="Feng Y."/>
            <person name="Zong Z."/>
        </authorList>
    </citation>
    <scope>NUCLEOTIDE SEQUENCE [LARGE SCALE GENOMIC DNA]</scope>
    <source>
        <strain evidence="1 2">090646</strain>
    </source>
</reference>
<proteinExistence type="predicted"/>
<keyword evidence="2" id="KW-1185">Reference proteome</keyword>
<gene>
    <name evidence="1" type="ORF">HII27_09225</name>
</gene>
<name>A0ABR6RRZ3_9ENTR</name>
<protein>
    <submittedName>
        <fullName evidence="1">Iron-containing alcohol dehydrogenase</fullName>
    </submittedName>
</protein>
<sequence>MRTIATCMKCFQELGHPSNEIVYLPYYEDRIAIHSCSHGHKNALVLQSQKFEVLLESGAEALLKGFTLEACATFYAALERTYEFAIQVYVVSRDIDGEAFVSMFKEIARQSERQIGVFMALYLLDTGKAYKLDPSLSEFRNKVIHKGEIPTPEAAHEFCSKIYGRISELIDVLKVAHSESIQSIVINDMLKRQSKLDANTTVASSSGTLFFSLSNSLINRDFDSNLQSFKTTIEKMFGDEI</sequence>
<dbReference type="Proteomes" id="UP000607331">
    <property type="component" value="Unassembled WGS sequence"/>
</dbReference>
<evidence type="ECO:0000313" key="2">
    <source>
        <dbReference type="Proteomes" id="UP000607331"/>
    </source>
</evidence>
<organism evidence="1 2">
    <name type="scientific">Kluyvera sichuanensis</name>
    <dbReference type="NCBI Taxonomy" id="2725494"/>
    <lineage>
        <taxon>Bacteria</taxon>
        <taxon>Pseudomonadati</taxon>
        <taxon>Pseudomonadota</taxon>
        <taxon>Gammaproteobacteria</taxon>
        <taxon>Enterobacterales</taxon>
        <taxon>Enterobacteriaceae</taxon>
        <taxon>Kluyvera</taxon>
    </lineage>
</organism>
<dbReference type="EMBL" id="JABBJF010000006">
    <property type="protein sequence ID" value="MBC1185897.1"/>
    <property type="molecule type" value="Genomic_DNA"/>
</dbReference>
<accession>A0ABR6RRZ3</accession>
<dbReference type="RefSeq" id="WP_185667616.1">
    <property type="nucleotide sequence ID" value="NZ_JABBJF010000006.1"/>
</dbReference>
<evidence type="ECO:0000313" key="1">
    <source>
        <dbReference type="EMBL" id="MBC1185897.1"/>
    </source>
</evidence>